<comment type="caution">
    <text evidence="10">The sequence shown here is derived from an EMBL/GenBank/DDBJ whole genome shotgun (WGS) entry which is preliminary data.</text>
</comment>
<keyword evidence="4" id="KW-0547">Nucleotide-binding</keyword>
<feature type="compositionally biased region" description="Basic and acidic residues" evidence="9">
    <location>
        <begin position="2419"/>
        <end position="2434"/>
    </location>
</feature>
<feature type="region of interest" description="Disordered" evidence="9">
    <location>
        <begin position="2483"/>
        <end position="2542"/>
    </location>
</feature>
<dbReference type="PANTHER" id="PTHR48012">
    <property type="entry name" value="STERILE20-LIKE KINASE, ISOFORM B-RELATED"/>
    <property type="match status" value="1"/>
</dbReference>
<evidence type="ECO:0000256" key="8">
    <source>
        <dbReference type="ARBA" id="ARBA00048679"/>
    </source>
</evidence>
<feature type="compositionally biased region" description="Basic residues" evidence="9">
    <location>
        <begin position="300"/>
        <end position="320"/>
    </location>
</feature>
<dbReference type="RefSeq" id="XP_067692260.1">
    <property type="nucleotide sequence ID" value="XM_067835694.1"/>
</dbReference>
<feature type="compositionally biased region" description="Low complexity" evidence="9">
    <location>
        <begin position="3787"/>
        <end position="3808"/>
    </location>
</feature>
<feature type="compositionally biased region" description="Low complexity" evidence="9">
    <location>
        <begin position="2038"/>
        <end position="2047"/>
    </location>
</feature>
<feature type="compositionally biased region" description="Low complexity" evidence="9">
    <location>
        <begin position="1910"/>
        <end position="1932"/>
    </location>
</feature>
<dbReference type="GeneID" id="94171204"/>
<feature type="region of interest" description="Disordered" evidence="9">
    <location>
        <begin position="554"/>
        <end position="581"/>
    </location>
</feature>
<accession>A0A836KI53</accession>
<feature type="region of interest" description="Disordered" evidence="9">
    <location>
        <begin position="162"/>
        <end position="190"/>
    </location>
</feature>
<feature type="region of interest" description="Disordered" evidence="9">
    <location>
        <begin position="2178"/>
        <end position="2242"/>
    </location>
</feature>
<dbReference type="EMBL" id="JAFHKP010000026">
    <property type="protein sequence ID" value="KAG5476794.1"/>
    <property type="molecule type" value="Genomic_DNA"/>
</dbReference>
<evidence type="ECO:0000256" key="6">
    <source>
        <dbReference type="ARBA" id="ARBA00022840"/>
    </source>
</evidence>
<evidence type="ECO:0000256" key="4">
    <source>
        <dbReference type="ARBA" id="ARBA00022741"/>
    </source>
</evidence>
<feature type="compositionally biased region" description="Low complexity" evidence="9">
    <location>
        <begin position="436"/>
        <end position="447"/>
    </location>
</feature>
<feature type="region of interest" description="Disordered" evidence="9">
    <location>
        <begin position="3957"/>
        <end position="4015"/>
    </location>
</feature>
<evidence type="ECO:0008006" key="12">
    <source>
        <dbReference type="Google" id="ProtNLM"/>
    </source>
</evidence>
<feature type="compositionally biased region" description="Low complexity" evidence="9">
    <location>
        <begin position="2208"/>
        <end position="2227"/>
    </location>
</feature>
<feature type="compositionally biased region" description="Basic and acidic residues" evidence="9">
    <location>
        <begin position="2876"/>
        <end position="2886"/>
    </location>
</feature>
<feature type="compositionally biased region" description="Low complexity" evidence="9">
    <location>
        <begin position="322"/>
        <end position="333"/>
    </location>
</feature>
<feature type="region of interest" description="Disordered" evidence="9">
    <location>
        <begin position="1439"/>
        <end position="1538"/>
    </location>
</feature>
<dbReference type="InterPro" id="IPR011009">
    <property type="entry name" value="Kinase-like_dom_sf"/>
</dbReference>
<feature type="compositionally biased region" description="Low complexity" evidence="9">
    <location>
        <begin position="2179"/>
        <end position="2199"/>
    </location>
</feature>
<evidence type="ECO:0000256" key="1">
    <source>
        <dbReference type="ARBA" id="ARBA00008874"/>
    </source>
</evidence>
<evidence type="ECO:0000256" key="9">
    <source>
        <dbReference type="SAM" id="MobiDB-lite"/>
    </source>
</evidence>
<feature type="compositionally biased region" description="Polar residues" evidence="9">
    <location>
        <begin position="1465"/>
        <end position="1477"/>
    </location>
</feature>
<dbReference type="GO" id="GO:0005524">
    <property type="term" value="F:ATP binding"/>
    <property type="evidence" value="ECO:0007669"/>
    <property type="project" value="UniProtKB-KW"/>
</dbReference>
<feature type="region of interest" description="Disordered" evidence="9">
    <location>
        <begin position="431"/>
        <end position="457"/>
    </location>
</feature>
<name>A0A836KI53_LEIEN</name>
<feature type="region of interest" description="Disordered" evidence="9">
    <location>
        <begin position="4111"/>
        <end position="4146"/>
    </location>
</feature>
<organism evidence="10 11">
    <name type="scientific">Leishmania enriettii</name>
    <dbReference type="NCBI Taxonomy" id="5663"/>
    <lineage>
        <taxon>Eukaryota</taxon>
        <taxon>Discoba</taxon>
        <taxon>Euglenozoa</taxon>
        <taxon>Kinetoplastea</taxon>
        <taxon>Metakinetoplastina</taxon>
        <taxon>Trypanosomatida</taxon>
        <taxon>Trypanosomatidae</taxon>
        <taxon>Leishmaniinae</taxon>
        <taxon>Leishmania</taxon>
    </lineage>
</organism>
<feature type="compositionally biased region" description="Basic and acidic residues" evidence="9">
    <location>
        <begin position="3960"/>
        <end position="3971"/>
    </location>
</feature>
<feature type="compositionally biased region" description="Basic residues" evidence="9">
    <location>
        <begin position="2489"/>
        <end position="2501"/>
    </location>
</feature>
<feature type="region of interest" description="Disordered" evidence="9">
    <location>
        <begin position="2860"/>
        <end position="2927"/>
    </location>
</feature>
<feature type="compositionally biased region" description="Low complexity" evidence="9">
    <location>
        <begin position="1494"/>
        <end position="1504"/>
    </location>
</feature>
<feature type="region of interest" description="Disordered" evidence="9">
    <location>
        <begin position="300"/>
        <end position="355"/>
    </location>
</feature>
<comment type="similarity">
    <text evidence="1">Belongs to the protein kinase superfamily. STE Ser/Thr protein kinase family. STE20 subfamily.</text>
</comment>
<feature type="region of interest" description="Disordered" evidence="9">
    <location>
        <begin position="1276"/>
        <end position="1303"/>
    </location>
</feature>
<sequence length="4201" mass="437792">MATRTASLETCGSVLAHSSDEGSIVECNVFDERVERVAPERYSPAPERRGDATAGGVSHGIATVLSGAVSNPHVEAFDSRLPSKAQWSSSGAQKPLLMRLPPSQIHRRGGDFTDTGRDVGFSDSVEGFAMYVDEDGVMKMSKHRRGDPFAFGYDAVEEADFSMDGGRVNSGGRRSSHRGGGGVTRGSSCSSSDGFFVSGSSSYSSSEEAYRPFQQTGDQVYDHRHRCVKGTSATAGYECTPLEMYYRGFAGSLATYDDDVAPVPINAALPSHNHTASRRRRLVVPGSNLRVAYHVNRFRPSRKKGKRARGGSTRGRKLRGRVSTVTTSPHVPVGRQGGHREVRSSGRRPTRLSCSGSLSLSTNPVINIVGGGGGATAVSAAVATSVPGGLSALLSASPPIDVRLSDSEKAARVREYLLARQAVVERRYAALRRRSSGTASTSEAAGSHRSPRRAAVADAQYATASSITCDDSRNAAVNSDGLAPQHSRGVWPSTPLSMSLNNLNRSVAFNTWRAGSGAALTSAATRTARLRAKDASTQLQAVVTKEEAVYVRAGPTSADSTAPGARGSDGKGAPGSDGSLGVMHTTALTAGMVTRTAEHMTTLPEPNAGLTIAPNYAPLTNAASAVHTCAAGIHFFRDPTAPRPSELRLQPVTLSAFTATPSPVSFAACRAGVGNAPLAPMHTEAANVFDEALVHAPSHASHALITPCTVGSATAAYRQPESRAPAAPRPPPSTPSVSDLVCKGSLQLRTPRPLMMSGLSSATSLLANQRQCRDGVALTGRAQLGWRTPSKAATFCDVRPGVAARGEGTEAGVLHTAPSSGSGGMSFLHKGNLRGEHQSTVASIDFGDGARSQWRWQRDVAAPAAGADEGGADLMSWRWRGGASAFGMSGEGAQRSVSVAAASKDEAAPGWPGASSAIVHQCSAAGEYDIGRRAAGASSSAPYSMPSSFAWPRTAPPQPPSHPLPIAPYAVPRQPQQNTRYHAWTAEGVSATSSTSCVVHVFTVSRAMLRSVYEYVAYMCVAKRYAEVQRRRRKREEHLIKELAAGRLTREAQRCLRCPHCGVVGQVVRGSYSQRDSQVLPSKLLVSSTLAQSQHEHGAKHYQHHSPHYSPASRHPSLASISTTATTNTTPRLPQNTPRPLLVLRGSASSASNPFDLSSSQQQHIERLGRLSVVSPSPRWTSLPPHPPSRPTFGMDSMAQCSSRAAVDESSGKVEERPSLLRALAVDEVNAALAVSPESAVSLASPAAPAVKAAQAPLTRSVSATLGSLTALPPLARSASLPPLRPPPQKQPHEEDCVSQEFQQCRSAPLSQLPSLGTAFSSSPLSSPPPSLLIPEAATIAPPPLARLQASPNASGTQGTALAGPTRSSNARAEVLLDSSVVSGELSQSHYLSSPYEASAPATFDRFTSASSSDFSAQRQQPSSILVARAAGEARSLDEPVVAASPRQAAEECGGATGEDAAVQRPSSRTTLASCSNHVRGLRAGGNSSDAESGRLGRAGAAASQLPGSTASQRWPLPGECSAETGMASPSLPLATPPAALLNRSAPMVDTGTDNTTAARATATAPPALAASADSSASRFAPPASANAATTATTAVTTTFDAQVRAIGSSFRSNPNMNSRSGSNSLLCSMVGSTSTSAVPPLLRMSAPPQCAGGEGNEDDGAVMQCWRNTDSHETAREYSRSGGGLYVCLSCHQEVVPKPSLLTSLGDHRSSRHHSHLFYHHSADFDSSNINNISSRGGDADVSDVGTEDTVPADIGVMAFDDLLQDDAFVYALHTSLCESLMMPSTREPPLLPMLPRERSRKRPAKTLPAHADPNELSSPLLPVASVQQTDASLPLSPEAIGTSVTDAAGKTHSGTAVPVGAPSCPSSGELHHPSPVAMRGGDAVGSESIGGNIGDDQDKSPKQRCDLQQKQQRQQNPPKSPLSISAASSQASTSSTLTSLESCAAAAYTTPSASKGGAAVAATEEGCGCLAAPLPVRFSLPCCGLRVSVLPYMEPQEKGIDGGSTRRGSTERHPPRMRYSTSRSGSSGCLPRRRASAPASLSRPAIPRMREDAATRGLTPSAMVMSDAAASHSFPTGHSSKQPRRLSGHRDTPLRQRRRRSVMNACETKLDPSLASPSHGPMMHSAALWTALMTKGTFSSENHRIQVNPRTPLDAVSKNRIMQRIFRQERLGSLSDTTAVATRAPPRSRTAAGPSSRAENHAGGYPDAPASAAAPPAASTAVAASDARRQRRVSAADGRGSAAAAAVVSASARGSDVQRHRCSPHHAHSYMHEHAQQHAHLLLPPKRSPKPLGLDLGVYRDPSLVLEIEVAYPRLHRGNVRELLTEWKDTCQPHPVLVEAVIRNIVYAVLVQLSALHTAGRTHGSVKSTNLFPLWHAMEGARKSGLMMPLRPRQRATSPSPLTRARKKLEAGLAQEKVMETEAPKTEEKEDSELRWSAFNVEKEGVTEPGGALTAGLPANYEAVVAKGGNASTPVAEAVDKTLKSPARPRSHSGRRQRVPHTAAVYLRLHPQTRSHKCKEQNPSKAAHGTGASSPAQSSASAALSGSSFTSTAAAPSTGLTTAMGAYRRRSVSVSVSGGTGADSKQDDANSILCAPMGQSPPSLVSSSPSTVLLSATMPPSALTSGSRASAVMTAEAIQPPPTGGSCRNAAKFSPLIGVTSNSVPLRRRGGAAARQRRSSIGISVVGDGLCDLIDDADSEDDSALVPLVAEVLAPPYADAMPRAAAAKRGAVAAGLGTAESQTKSQNGLRETPTMSVMSCFASSAAVPRFRDHRHSHHRSPQGRGACSAALEDPEEWLAAAAPLRYVRGVELRPPADVLFSRLALGETALVGDRPTLDHGGIPSADAAVVQESASDIAAQPVLTQGPVGAVPHPRLDSGGREETGVPSTTGTAQANRRSSPEGPPTSSSAALHAARNGTGHDAPDPLQWSRQVLLVENVGAVVGTALRTAMTCVLMQRPPRQHASPLPPHSVSLKSALKTSLSHSQKAHHTADAVANPTTAAAATQGLRPAAPQRMDVAASSARHTRRAGAAQALSVHVPDVVHSSPPLPPNLFSIRDSEYVPAPELIRFPVDEACVLRPLWCQQPGDAAAADEVKEEAGVGRCPELPHSPTITAAAAGTKVASELRDILSRLEAAVSPAMTLRNTLDPYPVSTPAVDIWQLGMMALELADGPPPPAWLKQREPSPALRTYPWSSYFHAFVSLCLQRAPEQRGTAAELLQHPWFSVALVPQAPSALPSTCSRSGDVDRSQGAIGSGVIGMPVEARNVEAARPSGKAGRLAPGNSPALPLWSAGLPGVMGVDCLTAEEKAEWENYDYTLLYASGAPPARPHTTTTAAATAAVTSAAEEQLQSGGSHVRQENASIQEAQGTTASLAAASVGRGSSRAATVAGAKHAGELSSLLGLGRGRAHTSSLLHAAPTTASAMSSQFSALAAPSAGGRAVIALPSAAAASATAASTSDELMTAMCAVDLAQSFAELIMEQWVQQQQLVPSLAMTAGAYDGGLKRRQAMSLPSRNFFTAAAATSSQAGISSHLLSIVSPQRIANDAVAAAPATSDALSRRFASTVTGHGALSQPQSALAFPLSNCEEKMLPMWGGHRLAFSNSASLSGLMAVTPVISPRVGPSPSPSPPSEFVGDVAVRVLSADLHTLHVPLRDPRGDTTATAANALVFPWEERVTDEWGGAAGTHSQLQPKQAPSSAAYGTWQAWCDRSGPVASGISPSLMYPTLQALTRWDGSVSGGGGGCSKLDGSDSDHNDGRGTRNGSSDGDWDRSGSSPHGGRHTRAASGFSSQGSSSSSTRSDSDSYCSTDDRPLPARGGGLSDGREGSLFYVHSPNAGGEVPVPTQTPAHHNNDTFGKATTSLIVDATERGCIFKVVTPGEHSGGGDMVFDDPTIGGGAAVVREGVPLSSPYEASPKQQQRGGDSDCGAALRPSSSRPTRHLLIGTIVTALARLSMMAHRPSDSEESRDETSSSSSEGNDSTSCSDGSGWGAFSPMWRASAGESTPLEPRGKVACTQGYNDSRDAGCCEESDEDDDGQSMSADVRCDELLRCLSALQRRCPAAVGLWCVRVLQQGMSHPQTAASAVRVLERIESLLPAELERSLRWFKRPSASTSPWQSPVPSATSDTLRASGAPRGEKTATTAGGGGVSFPSAAAAVASVSYAAGGALSPAELDASPSSFQNYEMAKWTYALQQAFPRCT</sequence>
<gene>
    <name evidence="10" type="ORF">CUR178_03980</name>
</gene>
<keyword evidence="5" id="KW-0418">Kinase</keyword>
<feature type="compositionally biased region" description="Low complexity" evidence="9">
    <location>
        <begin position="1528"/>
        <end position="1538"/>
    </location>
</feature>
<feature type="compositionally biased region" description="Basic and acidic residues" evidence="9">
    <location>
        <begin position="3749"/>
        <end position="3760"/>
    </location>
</feature>
<evidence type="ECO:0000313" key="10">
    <source>
        <dbReference type="EMBL" id="KAG5476794.1"/>
    </source>
</evidence>
<feature type="compositionally biased region" description="Polar residues" evidence="9">
    <location>
        <begin position="1350"/>
        <end position="1369"/>
    </location>
</feature>
<feature type="compositionally biased region" description="Polar residues" evidence="9">
    <location>
        <begin position="4111"/>
        <end position="4129"/>
    </location>
</feature>
<keyword evidence="6" id="KW-0067">ATP-binding</keyword>
<dbReference type="OrthoDB" id="267330at2759"/>
<keyword evidence="11" id="KW-1185">Reference proteome</keyword>
<dbReference type="PANTHER" id="PTHR48012:SF10">
    <property type="entry name" value="FI20177P1"/>
    <property type="match status" value="1"/>
</dbReference>
<feature type="region of interest" description="Disordered" evidence="9">
    <location>
        <begin position="2413"/>
        <end position="2434"/>
    </location>
</feature>
<feature type="region of interest" description="Disordered" evidence="9">
    <location>
        <begin position="950"/>
        <end position="970"/>
    </location>
</feature>
<feature type="region of interest" description="Disordered" evidence="9">
    <location>
        <begin position="1997"/>
        <end position="2052"/>
    </location>
</feature>
<feature type="region of interest" description="Disordered" evidence="9">
    <location>
        <begin position="2962"/>
        <end position="2994"/>
    </location>
</feature>
<keyword evidence="2" id="KW-0723">Serine/threonine-protein kinase</keyword>
<dbReference type="Proteomes" id="UP000674179">
    <property type="component" value="Chromosome 26"/>
</dbReference>
<evidence type="ECO:0000256" key="5">
    <source>
        <dbReference type="ARBA" id="ARBA00022777"/>
    </source>
</evidence>
<feature type="region of interest" description="Disordered" evidence="9">
    <location>
        <begin position="2070"/>
        <end position="2102"/>
    </location>
</feature>
<feature type="region of interest" description="Disordered" evidence="9">
    <location>
        <begin position="1785"/>
        <end position="1820"/>
    </location>
</feature>
<feature type="region of interest" description="Disordered" evidence="9">
    <location>
        <begin position="1346"/>
        <end position="1369"/>
    </location>
</feature>
<feature type="compositionally biased region" description="Polar residues" evidence="9">
    <location>
        <begin position="2888"/>
        <end position="2900"/>
    </location>
</feature>
<feature type="compositionally biased region" description="Low complexity" evidence="9">
    <location>
        <begin position="2531"/>
        <end position="2542"/>
    </location>
</feature>
<feature type="region of interest" description="Disordered" evidence="9">
    <location>
        <begin position="3739"/>
        <end position="3840"/>
    </location>
</feature>
<feature type="region of interest" description="Disordered" evidence="9">
    <location>
        <begin position="716"/>
        <end position="739"/>
    </location>
</feature>
<comment type="catalytic activity">
    <reaction evidence="8">
        <text>L-seryl-[protein] + ATP = O-phospho-L-seryl-[protein] + ADP + H(+)</text>
        <dbReference type="Rhea" id="RHEA:17989"/>
        <dbReference type="Rhea" id="RHEA-COMP:9863"/>
        <dbReference type="Rhea" id="RHEA-COMP:11604"/>
        <dbReference type="ChEBI" id="CHEBI:15378"/>
        <dbReference type="ChEBI" id="CHEBI:29999"/>
        <dbReference type="ChEBI" id="CHEBI:30616"/>
        <dbReference type="ChEBI" id="CHEBI:83421"/>
        <dbReference type="ChEBI" id="CHEBI:456216"/>
        <dbReference type="EC" id="2.7.11.1"/>
    </reaction>
</comment>
<reference evidence="10 11" key="1">
    <citation type="submission" date="2021-02" db="EMBL/GenBank/DDBJ databases">
        <title>Leishmania (Mundinia) enrietti genome sequencing and assembly.</title>
        <authorList>
            <person name="Almutairi H."/>
            <person name="Gatherer D."/>
        </authorList>
    </citation>
    <scope>NUCLEOTIDE SEQUENCE [LARGE SCALE GENOMIC DNA]</scope>
    <source>
        <strain evidence="10">CUR178</strain>
    </source>
</reference>
<feature type="compositionally biased region" description="Pro residues" evidence="9">
    <location>
        <begin position="954"/>
        <end position="966"/>
    </location>
</feature>
<dbReference type="InterPro" id="IPR050629">
    <property type="entry name" value="STE20/SPS1-PAK"/>
</dbReference>
<evidence type="ECO:0000256" key="7">
    <source>
        <dbReference type="ARBA" id="ARBA00047899"/>
    </source>
</evidence>
<protein>
    <recommendedName>
        <fullName evidence="12">Protein kinase</fullName>
    </recommendedName>
</protein>
<dbReference type="Gene3D" id="1.10.510.10">
    <property type="entry name" value="Transferase(Phosphotransferase) domain 1"/>
    <property type="match status" value="1"/>
</dbReference>
<dbReference type="GO" id="GO:0005737">
    <property type="term" value="C:cytoplasm"/>
    <property type="evidence" value="ECO:0007669"/>
    <property type="project" value="TreeGrafter"/>
</dbReference>
<evidence type="ECO:0000313" key="11">
    <source>
        <dbReference type="Proteomes" id="UP000674179"/>
    </source>
</evidence>
<feature type="compositionally biased region" description="Basic and acidic residues" evidence="9">
    <location>
        <begin position="1898"/>
        <end position="1909"/>
    </location>
</feature>
<feature type="region of interest" description="Disordered" evidence="9">
    <location>
        <begin position="1090"/>
        <end position="1118"/>
    </location>
</feature>
<evidence type="ECO:0000256" key="2">
    <source>
        <dbReference type="ARBA" id="ARBA00022527"/>
    </source>
</evidence>
<evidence type="ECO:0000256" key="3">
    <source>
        <dbReference type="ARBA" id="ARBA00022679"/>
    </source>
</evidence>
<feature type="region of interest" description="Disordered" evidence="9">
    <location>
        <begin position="3909"/>
        <end position="3942"/>
    </location>
</feature>
<dbReference type="KEGG" id="lenr:94171204"/>
<feature type="region of interest" description="Disordered" evidence="9">
    <location>
        <begin position="1847"/>
        <end position="1932"/>
    </location>
</feature>
<dbReference type="SUPFAM" id="SSF56112">
    <property type="entry name" value="Protein kinase-like (PK-like)"/>
    <property type="match status" value="1"/>
</dbReference>
<keyword evidence="3" id="KW-0808">Transferase</keyword>
<dbReference type="GO" id="GO:0004674">
    <property type="term" value="F:protein serine/threonine kinase activity"/>
    <property type="evidence" value="ECO:0007669"/>
    <property type="project" value="UniProtKB-KW"/>
</dbReference>
<feature type="compositionally biased region" description="Low complexity" evidence="9">
    <location>
        <begin position="3972"/>
        <end position="3986"/>
    </location>
</feature>
<proteinExistence type="inferred from homology"/>
<comment type="catalytic activity">
    <reaction evidence="7">
        <text>L-threonyl-[protein] + ATP = O-phospho-L-threonyl-[protein] + ADP + H(+)</text>
        <dbReference type="Rhea" id="RHEA:46608"/>
        <dbReference type="Rhea" id="RHEA-COMP:11060"/>
        <dbReference type="Rhea" id="RHEA-COMP:11605"/>
        <dbReference type="ChEBI" id="CHEBI:15378"/>
        <dbReference type="ChEBI" id="CHEBI:30013"/>
        <dbReference type="ChEBI" id="CHEBI:30616"/>
        <dbReference type="ChEBI" id="CHEBI:61977"/>
        <dbReference type="ChEBI" id="CHEBI:456216"/>
        <dbReference type="EC" id="2.7.11.1"/>
    </reaction>
</comment>